<comment type="caution">
    <text evidence="1">The sequence shown here is derived from an EMBL/GenBank/DDBJ whole genome shotgun (WGS) entry which is preliminary data.</text>
</comment>
<sequence>MNPNNFEKMKVNLAFHLFSGEVLRGLFFYKNDITSSWSDPAPTQAFILLMVKLIQAMTARIPSQGLKPGSSQEKDIKDTLEHLNKWEAFCEPSKAGFLSASTAEGLRVTLRGTLDLLKYVNEKLGFKYLLTSRLSQDCIEKLFGVIRQFSGCNDHPTATQFLITVFKTACNDCFDDFSPYARNHPKVTKRVGMQASCEL</sequence>
<protein>
    <submittedName>
        <fullName evidence="1">Uncharacterized protein</fullName>
    </submittedName>
</protein>
<accession>A0AC60P5G4</accession>
<proteinExistence type="predicted"/>
<name>A0AC60P5G4_IXOPE</name>
<dbReference type="EMBL" id="JABSTQ010011155">
    <property type="protein sequence ID" value="KAG0414684.1"/>
    <property type="molecule type" value="Genomic_DNA"/>
</dbReference>
<organism evidence="1 2">
    <name type="scientific">Ixodes persulcatus</name>
    <name type="common">Taiga tick</name>
    <dbReference type="NCBI Taxonomy" id="34615"/>
    <lineage>
        <taxon>Eukaryota</taxon>
        <taxon>Metazoa</taxon>
        <taxon>Ecdysozoa</taxon>
        <taxon>Arthropoda</taxon>
        <taxon>Chelicerata</taxon>
        <taxon>Arachnida</taxon>
        <taxon>Acari</taxon>
        <taxon>Parasitiformes</taxon>
        <taxon>Ixodida</taxon>
        <taxon>Ixodoidea</taxon>
        <taxon>Ixodidae</taxon>
        <taxon>Ixodinae</taxon>
        <taxon>Ixodes</taxon>
    </lineage>
</organism>
<evidence type="ECO:0000313" key="2">
    <source>
        <dbReference type="Proteomes" id="UP000805193"/>
    </source>
</evidence>
<reference evidence="1 2" key="1">
    <citation type="journal article" date="2020" name="Cell">
        <title>Large-Scale Comparative Analyses of Tick Genomes Elucidate Their Genetic Diversity and Vector Capacities.</title>
        <authorList>
            <consortium name="Tick Genome and Microbiome Consortium (TIGMIC)"/>
            <person name="Jia N."/>
            <person name="Wang J."/>
            <person name="Shi W."/>
            <person name="Du L."/>
            <person name="Sun Y."/>
            <person name="Zhan W."/>
            <person name="Jiang J.F."/>
            <person name="Wang Q."/>
            <person name="Zhang B."/>
            <person name="Ji P."/>
            <person name="Bell-Sakyi L."/>
            <person name="Cui X.M."/>
            <person name="Yuan T.T."/>
            <person name="Jiang B.G."/>
            <person name="Yang W.F."/>
            <person name="Lam T.T."/>
            <person name="Chang Q.C."/>
            <person name="Ding S.J."/>
            <person name="Wang X.J."/>
            <person name="Zhu J.G."/>
            <person name="Ruan X.D."/>
            <person name="Zhao L."/>
            <person name="Wei J.T."/>
            <person name="Ye R.Z."/>
            <person name="Que T.C."/>
            <person name="Du C.H."/>
            <person name="Zhou Y.H."/>
            <person name="Cheng J.X."/>
            <person name="Dai P.F."/>
            <person name="Guo W.B."/>
            <person name="Han X.H."/>
            <person name="Huang E.J."/>
            <person name="Li L.F."/>
            <person name="Wei W."/>
            <person name="Gao Y.C."/>
            <person name="Liu J.Z."/>
            <person name="Shao H.Z."/>
            <person name="Wang X."/>
            <person name="Wang C.C."/>
            <person name="Yang T.C."/>
            <person name="Huo Q.B."/>
            <person name="Li W."/>
            <person name="Chen H.Y."/>
            <person name="Chen S.E."/>
            <person name="Zhou L.G."/>
            <person name="Ni X.B."/>
            <person name="Tian J.H."/>
            <person name="Sheng Y."/>
            <person name="Liu T."/>
            <person name="Pan Y.S."/>
            <person name="Xia L.Y."/>
            <person name="Li J."/>
            <person name="Zhao F."/>
            <person name="Cao W.C."/>
        </authorList>
    </citation>
    <scope>NUCLEOTIDE SEQUENCE [LARGE SCALE GENOMIC DNA]</scope>
    <source>
        <strain evidence="1">Iper-2018</strain>
    </source>
</reference>
<gene>
    <name evidence="1" type="ORF">HPB47_008131</name>
</gene>
<dbReference type="Proteomes" id="UP000805193">
    <property type="component" value="Unassembled WGS sequence"/>
</dbReference>
<keyword evidence="2" id="KW-1185">Reference proteome</keyword>
<evidence type="ECO:0000313" key="1">
    <source>
        <dbReference type="EMBL" id="KAG0414684.1"/>
    </source>
</evidence>